<feature type="domain" description="AB hydrolase-1" evidence="2">
    <location>
        <begin position="22"/>
        <end position="142"/>
    </location>
</feature>
<dbReference type="InterPro" id="IPR029058">
    <property type="entry name" value="AB_hydrolase_fold"/>
</dbReference>
<dbReference type="PANTHER" id="PTHR43798:SF31">
    <property type="entry name" value="AB HYDROLASE SUPERFAMILY PROTEIN YCLE"/>
    <property type="match status" value="1"/>
</dbReference>
<dbReference type="PANTHER" id="PTHR43798">
    <property type="entry name" value="MONOACYLGLYCEROL LIPASE"/>
    <property type="match status" value="1"/>
</dbReference>
<organism evidence="3 4">
    <name type="scientific">Candidatus Nealsonbacteria bacterium CG11_big_fil_rev_8_21_14_0_20_35_11</name>
    <dbReference type="NCBI Taxonomy" id="1974713"/>
    <lineage>
        <taxon>Bacteria</taxon>
        <taxon>Candidatus Nealsoniibacteriota</taxon>
    </lineage>
</organism>
<evidence type="ECO:0000256" key="1">
    <source>
        <dbReference type="ARBA" id="ARBA00022801"/>
    </source>
</evidence>
<evidence type="ECO:0000259" key="2">
    <source>
        <dbReference type="Pfam" id="PF00561"/>
    </source>
</evidence>
<gene>
    <name evidence="3" type="ORF">COV62_02400</name>
</gene>
<dbReference type="PRINTS" id="PR00111">
    <property type="entry name" value="ABHYDROLASE"/>
</dbReference>
<evidence type="ECO:0000313" key="3">
    <source>
        <dbReference type="EMBL" id="PIR02055.1"/>
    </source>
</evidence>
<dbReference type="SUPFAM" id="SSF53474">
    <property type="entry name" value="alpha/beta-Hydrolases"/>
    <property type="match status" value="1"/>
</dbReference>
<name>A0A2H0N1R8_9BACT</name>
<dbReference type="PRINTS" id="PR00412">
    <property type="entry name" value="EPOXHYDRLASE"/>
</dbReference>
<dbReference type="EMBL" id="PCWK01000054">
    <property type="protein sequence ID" value="PIR02055.1"/>
    <property type="molecule type" value="Genomic_DNA"/>
</dbReference>
<evidence type="ECO:0000313" key="4">
    <source>
        <dbReference type="Proteomes" id="UP000231139"/>
    </source>
</evidence>
<dbReference type="AlphaFoldDB" id="A0A2H0N1R8"/>
<keyword evidence="1" id="KW-0378">Hydrolase</keyword>
<dbReference type="InterPro" id="IPR000639">
    <property type="entry name" value="Epox_hydrolase-like"/>
</dbReference>
<dbReference type="Proteomes" id="UP000231139">
    <property type="component" value="Unassembled WGS sequence"/>
</dbReference>
<dbReference type="Gene3D" id="3.40.50.1820">
    <property type="entry name" value="alpha/beta hydrolase"/>
    <property type="match status" value="1"/>
</dbReference>
<accession>A0A2H0N1R8</accession>
<protein>
    <recommendedName>
        <fullName evidence="2">AB hydrolase-1 domain-containing protein</fullName>
    </recommendedName>
</protein>
<dbReference type="InterPro" id="IPR050266">
    <property type="entry name" value="AB_hydrolase_sf"/>
</dbReference>
<reference evidence="3 4" key="1">
    <citation type="submission" date="2017-09" db="EMBL/GenBank/DDBJ databases">
        <title>Depth-based differentiation of microbial function through sediment-hosted aquifers and enrichment of novel symbionts in the deep terrestrial subsurface.</title>
        <authorList>
            <person name="Probst A.J."/>
            <person name="Ladd B."/>
            <person name="Jarett J.K."/>
            <person name="Geller-Mcgrath D.E."/>
            <person name="Sieber C.M."/>
            <person name="Emerson J.B."/>
            <person name="Anantharaman K."/>
            <person name="Thomas B.C."/>
            <person name="Malmstrom R."/>
            <person name="Stieglmeier M."/>
            <person name="Klingl A."/>
            <person name="Woyke T."/>
            <person name="Ryan C.M."/>
            <person name="Banfield J.F."/>
        </authorList>
    </citation>
    <scope>NUCLEOTIDE SEQUENCE [LARGE SCALE GENOMIC DNA]</scope>
    <source>
        <strain evidence="3">CG11_big_fil_rev_8_21_14_0_20_35_11</strain>
    </source>
</reference>
<sequence>MNEVSILIDGLRVNYKIAGSGPAILVLHGWGGSSDSWVKVQEILSQNNYKVICPDLPGFGKSQNPPEAWGIDDYINLILNFTKKVSLDRFFLIGHSFGGGLAGKFTALFPEKIKTLILCDAAVIRKKRYSLRQKLAHFLQKYGNIFFSVPLFEKKIYPWARKIVYKIAGTSDYYLAKGTMKETFKKISEEDLTKFLSRIKAPTLIIWGKKDKTLPSEDGFSMKKIIPNSETKIIDGADHSPHRRTPEELSKIILNFLKSK</sequence>
<dbReference type="Pfam" id="PF00561">
    <property type="entry name" value="Abhydrolase_1"/>
    <property type="match status" value="1"/>
</dbReference>
<comment type="caution">
    <text evidence="3">The sequence shown here is derived from an EMBL/GenBank/DDBJ whole genome shotgun (WGS) entry which is preliminary data.</text>
</comment>
<dbReference type="InterPro" id="IPR000073">
    <property type="entry name" value="AB_hydrolase_1"/>
</dbReference>
<dbReference type="GO" id="GO:0016787">
    <property type="term" value="F:hydrolase activity"/>
    <property type="evidence" value="ECO:0007669"/>
    <property type="project" value="UniProtKB-KW"/>
</dbReference>
<proteinExistence type="predicted"/>
<dbReference type="GO" id="GO:0016020">
    <property type="term" value="C:membrane"/>
    <property type="evidence" value="ECO:0007669"/>
    <property type="project" value="TreeGrafter"/>
</dbReference>